<proteinExistence type="predicted"/>
<protein>
    <submittedName>
        <fullName evidence="1">Uncharacterized protein</fullName>
    </submittedName>
</protein>
<gene>
    <name evidence="1" type="ORF">Pint_20889</name>
</gene>
<evidence type="ECO:0000313" key="1">
    <source>
        <dbReference type="EMBL" id="KAJ0014010.1"/>
    </source>
</evidence>
<evidence type="ECO:0000313" key="2">
    <source>
        <dbReference type="Proteomes" id="UP001163603"/>
    </source>
</evidence>
<reference evidence="2" key="1">
    <citation type="journal article" date="2023" name="G3 (Bethesda)">
        <title>Genome assembly and association tests identify interacting loci associated with vigor, precocity, and sex in interspecific pistachio rootstocks.</title>
        <authorList>
            <person name="Palmer W."/>
            <person name="Jacygrad E."/>
            <person name="Sagayaradj S."/>
            <person name="Cavanaugh K."/>
            <person name="Han R."/>
            <person name="Bertier L."/>
            <person name="Beede B."/>
            <person name="Kafkas S."/>
            <person name="Golino D."/>
            <person name="Preece J."/>
            <person name="Michelmore R."/>
        </authorList>
    </citation>
    <scope>NUCLEOTIDE SEQUENCE [LARGE SCALE GENOMIC DNA]</scope>
</reference>
<dbReference type="Proteomes" id="UP001163603">
    <property type="component" value="Chromosome 13"/>
</dbReference>
<keyword evidence="2" id="KW-1185">Reference proteome</keyword>
<dbReference type="EMBL" id="CM047748">
    <property type="protein sequence ID" value="KAJ0014010.1"/>
    <property type="molecule type" value="Genomic_DNA"/>
</dbReference>
<comment type="caution">
    <text evidence="1">The sequence shown here is derived from an EMBL/GenBank/DDBJ whole genome shotgun (WGS) entry which is preliminary data.</text>
</comment>
<accession>A0ACC0XAG0</accession>
<sequence>MNQLSSIIRPPQQLGDITQQSRQNMITQTLSPGQVQQIQLQLLQRLQLQQQSLLAQQSALQQPAQLAQLQDQQRQLLDVSQSFSRSQLKLQQQQTGLLLEMPGHVAPLPAQISNRHSTAGGSVLTGAVGAEHSVITDDVPSCSTSPSANTSQNLIQPMANSRPNRSMAMAEDMAQSASTLLSTSGLETIASGINLVKDFQPKTDIKPSLNISKNQNQVRLSQNDVHIQQNNSFSYNPLRDTSQDGEVQADPRSNVPYGNMTFNPIDSTINDSSFMNRAHWAPSPQFPPRMWSYTKDGLKRDLARRFGIERQLEDRQRIGWKLVYVDHEHDVLLVGDDPWDLFIFTQFGLGFFKEFVRCGLCIKILSPQEVQQMSLDGDFRNYVLPHQACSSSDNGNA</sequence>
<name>A0ACC0XAG0_9ROSI</name>
<organism evidence="1 2">
    <name type="scientific">Pistacia integerrima</name>
    <dbReference type="NCBI Taxonomy" id="434235"/>
    <lineage>
        <taxon>Eukaryota</taxon>
        <taxon>Viridiplantae</taxon>
        <taxon>Streptophyta</taxon>
        <taxon>Embryophyta</taxon>
        <taxon>Tracheophyta</taxon>
        <taxon>Spermatophyta</taxon>
        <taxon>Magnoliopsida</taxon>
        <taxon>eudicotyledons</taxon>
        <taxon>Gunneridae</taxon>
        <taxon>Pentapetalae</taxon>
        <taxon>rosids</taxon>
        <taxon>malvids</taxon>
        <taxon>Sapindales</taxon>
        <taxon>Anacardiaceae</taxon>
        <taxon>Pistacia</taxon>
    </lineage>
</organism>